<dbReference type="Gene3D" id="3.40.630.30">
    <property type="match status" value="1"/>
</dbReference>
<dbReference type="InterPro" id="IPR000182">
    <property type="entry name" value="GNAT_dom"/>
</dbReference>
<feature type="domain" description="N-acetyltransferase" evidence="3">
    <location>
        <begin position="2"/>
        <end position="151"/>
    </location>
</feature>
<sequence length="151" mass="16831">MITIRRAELADIDAVTTMFMQYLAFQKQTHTEQTAREFLTARLTQNQSIIFMAEVDGSLVGLAQVYPVFSSVSLLPAWILNDLYVTESARGTGAGRALLEEVISQAQKINAAYVTLETCEDNHRAQQLYETAGFTLDPETRNYTKSTKVAS</sequence>
<reference evidence="4" key="1">
    <citation type="submission" date="2024-02" db="EMBL/GenBank/DDBJ databases">
        <title>Tomenella chthoni gen. nov. sp. nov., a member of the family Jonesiaceae isolated from bat guano.</title>
        <authorList>
            <person name="Miller S.L."/>
            <person name="King J."/>
            <person name="Sankaranarayanan K."/>
            <person name="Lawson P.A."/>
        </authorList>
    </citation>
    <scope>NUCLEOTIDE SEQUENCE</scope>
    <source>
        <strain evidence="4">BS-20</strain>
    </source>
</reference>
<keyword evidence="2" id="KW-0012">Acyltransferase</keyword>
<dbReference type="EMBL" id="CP146203">
    <property type="protein sequence ID" value="XBH22833.1"/>
    <property type="molecule type" value="Genomic_DNA"/>
</dbReference>
<dbReference type="CDD" id="cd04301">
    <property type="entry name" value="NAT_SF"/>
    <property type="match status" value="1"/>
</dbReference>
<keyword evidence="1" id="KW-0808">Transferase</keyword>
<dbReference type="PANTHER" id="PTHR43877">
    <property type="entry name" value="AMINOALKYLPHOSPHONATE N-ACETYLTRANSFERASE-RELATED-RELATED"/>
    <property type="match status" value="1"/>
</dbReference>
<dbReference type="GO" id="GO:0016747">
    <property type="term" value="F:acyltransferase activity, transferring groups other than amino-acyl groups"/>
    <property type="evidence" value="ECO:0007669"/>
    <property type="project" value="InterPro"/>
</dbReference>
<proteinExistence type="predicted"/>
<dbReference type="PROSITE" id="PS51186">
    <property type="entry name" value="GNAT"/>
    <property type="match status" value="1"/>
</dbReference>
<dbReference type="InterPro" id="IPR016181">
    <property type="entry name" value="Acyl_CoA_acyltransferase"/>
</dbReference>
<evidence type="ECO:0000313" key="4">
    <source>
        <dbReference type="EMBL" id="XBH22833.1"/>
    </source>
</evidence>
<evidence type="ECO:0000256" key="1">
    <source>
        <dbReference type="ARBA" id="ARBA00022679"/>
    </source>
</evidence>
<dbReference type="AlphaFoldDB" id="A0AAU7E033"/>
<protein>
    <submittedName>
        <fullName evidence="4">GNAT family N-acetyltransferase</fullName>
    </submittedName>
</protein>
<organism evidence="4">
    <name type="scientific">Jonesiaceae bacterium BS-20</name>
    <dbReference type="NCBI Taxonomy" id="3120821"/>
    <lineage>
        <taxon>Bacteria</taxon>
        <taxon>Bacillati</taxon>
        <taxon>Actinomycetota</taxon>
        <taxon>Actinomycetes</taxon>
        <taxon>Micrococcales</taxon>
        <taxon>Jonesiaceae</taxon>
    </lineage>
</organism>
<name>A0AAU7E033_9MICO</name>
<dbReference type="InterPro" id="IPR050832">
    <property type="entry name" value="Bact_Acetyltransf"/>
</dbReference>
<dbReference type="PANTHER" id="PTHR43877:SF2">
    <property type="entry name" value="AMINOALKYLPHOSPHONATE N-ACETYLTRANSFERASE-RELATED"/>
    <property type="match status" value="1"/>
</dbReference>
<dbReference type="Pfam" id="PF00583">
    <property type="entry name" value="Acetyltransf_1"/>
    <property type="match status" value="1"/>
</dbReference>
<accession>A0AAU7E033</accession>
<evidence type="ECO:0000259" key="3">
    <source>
        <dbReference type="PROSITE" id="PS51186"/>
    </source>
</evidence>
<evidence type="ECO:0000256" key="2">
    <source>
        <dbReference type="ARBA" id="ARBA00023315"/>
    </source>
</evidence>
<dbReference type="SUPFAM" id="SSF55729">
    <property type="entry name" value="Acyl-CoA N-acyltransferases (Nat)"/>
    <property type="match status" value="1"/>
</dbReference>
<gene>
    <name evidence="4" type="ORF">V5R04_06355</name>
</gene>